<dbReference type="GO" id="GO:0005745">
    <property type="term" value="C:m-AAA complex"/>
    <property type="evidence" value="ECO:0007669"/>
    <property type="project" value="TreeGrafter"/>
</dbReference>
<accession>A0A7S0BEB1</accession>
<feature type="domain" description="Peptidase M41" evidence="18">
    <location>
        <begin position="125"/>
        <end position="308"/>
    </location>
</feature>
<evidence type="ECO:0000256" key="3">
    <source>
        <dbReference type="ARBA" id="ARBA00004370"/>
    </source>
</evidence>
<evidence type="ECO:0000256" key="5">
    <source>
        <dbReference type="ARBA" id="ARBA00010550"/>
    </source>
</evidence>
<keyword evidence="12 16" id="KW-0067">ATP-binding</keyword>
<keyword evidence="7" id="KW-0812">Transmembrane</keyword>
<evidence type="ECO:0000256" key="11">
    <source>
        <dbReference type="ARBA" id="ARBA00022833"/>
    </source>
</evidence>
<dbReference type="Pfam" id="PF01434">
    <property type="entry name" value="Peptidase_M41"/>
    <property type="match status" value="1"/>
</dbReference>
<comment type="similarity">
    <text evidence="5">In the N-terminal section; belongs to the AAA ATPase family.</text>
</comment>
<dbReference type="InterPro" id="IPR000642">
    <property type="entry name" value="Peptidase_M41"/>
</dbReference>
<dbReference type="InterPro" id="IPR041569">
    <property type="entry name" value="AAA_lid_3"/>
</dbReference>
<dbReference type="InterPro" id="IPR027417">
    <property type="entry name" value="P-loop_NTPase"/>
</dbReference>
<keyword evidence="13" id="KW-1133">Transmembrane helix</keyword>
<evidence type="ECO:0000256" key="4">
    <source>
        <dbReference type="ARBA" id="ARBA00010044"/>
    </source>
</evidence>
<feature type="domain" description="AAA ATPase AAA+ lid" evidence="19">
    <location>
        <begin position="70"/>
        <end position="109"/>
    </location>
</feature>
<evidence type="ECO:0000256" key="10">
    <source>
        <dbReference type="ARBA" id="ARBA00022801"/>
    </source>
</evidence>
<comment type="subcellular location">
    <subcellularLocation>
        <location evidence="3">Membrane</location>
    </subcellularLocation>
    <subcellularLocation>
        <location evidence="2">Mitochondrion</location>
    </subcellularLocation>
</comment>
<dbReference type="GO" id="GO:0004222">
    <property type="term" value="F:metalloendopeptidase activity"/>
    <property type="evidence" value="ECO:0007669"/>
    <property type="project" value="InterPro"/>
</dbReference>
<sequence length="337" mass="37173">MDGFQQNSGVVVLAGTNRVDVLDQALLRPGRFDRQIVIDNPDVKGRKQIFMVHLKKVVVANPPGKEKIAEALSVRTPGFSGAQIANICNEAALIAARNTSNFVTLEHFEYALDRIIGGLEKKNLVMTPEEKRTVAYHEAGHAVTGWFLEHALPLLKVSIVPRGEAALGYAQYQPQEQSLMSTEQLKDMMCMTLGGRAAEEVFFNTVTTGAADDFRKVTQMAYQSITQYGFGKAAGLLSFPTADQDQGAQVVRPYSNATADAIDREVRTTVDDLYTRTVQLLKSKKSQAAKVAELLLRNEVIMYDDMVSILGERPFKPQDRSFEQITKSAGKETKGEV</sequence>
<comment type="similarity">
    <text evidence="4">In the C-terminal section; belongs to the peptidase M41 family.</text>
</comment>
<dbReference type="Gene3D" id="1.10.8.60">
    <property type="match status" value="1"/>
</dbReference>
<dbReference type="GO" id="GO:0016887">
    <property type="term" value="F:ATP hydrolysis activity"/>
    <property type="evidence" value="ECO:0007669"/>
    <property type="project" value="InterPro"/>
</dbReference>
<dbReference type="InterPro" id="IPR037219">
    <property type="entry name" value="Peptidase_M41-like"/>
</dbReference>
<dbReference type="SUPFAM" id="SSF52540">
    <property type="entry name" value="P-loop containing nucleoside triphosphate hydrolases"/>
    <property type="match status" value="1"/>
</dbReference>
<evidence type="ECO:0000256" key="14">
    <source>
        <dbReference type="ARBA" id="ARBA00023049"/>
    </source>
</evidence>
<keyword evidence="10" id="KW-0378">Hydrolase</keyword>
<name>A0A7S0BEB1_9RHOD</name>
<dbReference type="FunFam" id="1.10.8.60:FF:000019">
    <property type="entry name" value="AFG3-like AAA ATPase 2"/>
    <property type="match status" value="1"/>
</dbReference>
<dbReference type="AlphaFoldDB" id="A0A7S0BEB1"/>
<keyword evidence="14" id="KW-0482">Metalloprotease</keyword>
<feature type="domain" description="ATPase AAA-type core" evidence="17">
    <location>
        <begin position="1"/>
        <end position="39"/>
    </location>
</feature>
<dbReference type="GO" id="GO:0034982">
    <property type="term" value="P:mitochondrial protein processing"/>
    <property type="evidence" value="ECO:0007669"/>
    <property type="project" value="TreeGrafter"/>
</dbReference>
<dbReference type="InterPro" id="IPR050928">
    <property type="entry name" value="ATP-dep_Zn_Metalloprotease"/>
</dbReference>
<comment type="similarity">
    <text evidence="16">Belongs to the AAA ATPase family.</text>
</comment>
<evidence type="ECO:0000256" key="1">
    <source>
        <dbReference type="ARBA" id="ARBA00001947"/>
    </source>
</evidence>
<dbReference type="Gene3D" id="1.20.58.760">
    <property type="entry name" value="Peptidase M41"/>
    <property type="match status" value="1"/>
</dbReference>
<evidence type="ECO:0000259" key="18">
    <source>
        <dbReference type="Pfam" id="PF01434"/>
    </source>
</evidence>
<gene>
    <name evidence="20" type="ORF">RMAR0315_LOCUS964</name>
</gene>
<keyword evidence="11" id="KW-0862">Zinc</keyword>
<dbReference type="InterPro" id="IPR003959">
    <property type="entry name" value="ATPase_AAA_core"/>
</dbReference>
<dbReference type="SUPFAM" id="SSF140990">
    <property type="entry name" value="FtsH protease domain-like"/>
    <property type="match status" value="1"/>
</dbReference>
<organism evidence="20">
    <name type="scientific">Rhodosorus marinus</name>
    <dbReference type="NCBI Taxonomy" id="101924"/>
    <lineage>
        <taxon>Eukaryota</taxon>
        <taxon>Rhodophyta</taxon>
        <taxon>Stylonematophyceae</taxon>
        <taxon>Stylonematales</taxon>
        <taxon>Stylonemataceae</taxon>
        <taxon>Rhodosorus</taxon>
    </lineage>
</organism>
<evidence type="ECO:0008006" key="21">
    <source>
        <dbReference type="Google" id="ProtNLM"/>
    </source>
</evidence>
<proteinExistence type="inferred from homology"/>
<dbReference type="EMBL" id="HBEK01001722">
    <property type="protein sequence ID" value="CAD8390989.1"/>
    <property type="molecule type" value="Transcribed_RNA"/>
</dbReference>
<dbReference type="GO" id="GO:0004176">
    <property type="term" value="F:ATP-dependent peptidase activity"/>
    <property type="evidence" value="ECO:0007669"/>
    <property type="project" value="InterPro"/>
</dbReference>
<evidence type="ECO:0000256" key="12">
    <source>
        <dbReference type="ARBA" id="ARBA00022840"/>
    </source>
</evidence>
<dbReference type="PROSITE" id="PS00674">
    <property type="entry name" value="AAA"/>
    <property type="match status" value="1"/>
</dbReference>
<evidence type="ECO:0000259" key="17">
    <source>
        <dbReference type="Pfam" id="PF00004"/>
    </source>
</evidence>
<dbReference type="Gene3D" id="3.40.50.300">
    <property type="entry name" value="P-loop containing nucleotide triphosphate hydrolases"/>
    <property type="match status" value="1"/>
</dbReference>
<protein>
    <recommendedName>
        <fullName evidence="21">AAA+ ATPase domain-containing protein</fullName>
    </recommendedName>
</protein>
<evidence type="ECO:0000259" key="19">
    <source>
        <dbReference type="Pfam" id="PF17862"/>
    </source>
</evidence>
<dbReference type="Pfam" id="PF17862">
    <property type="entry name" value="AAA_lid_3"/>
    <property type="match status" value="1"/>
</dbReference>
<dbReference type="Pfam" id="PF00004">
    <property type="entry name" value="AAA"/>
    <property type="match status" value="1"/>
</dbReference>
<evidence type="ECO:0000256" key="2">
    <source>
        <dbReference type="ARBA" id="ARBA00004173"/>
    </source>
</evidence>
<evidence type="ECO:0000256" key="7">
    <source>
        <dbReference type="ARBA" id="ARBA00022692"/>
    </source>
</evidence>
<comment type="cofactor">
    <cofactor evidence="1">
        <name>Zn(2+)</name>
        <dbReference type="ChEBI" id="CHEBI:29105"/>
    </cofactor>
</comment>
<dbReference type="InterPro" id="IPR003960">
    <property type="entry name" value="ATPase_AAA_CS"/>
</dbReference>
<evidence type="ECO:0000256" key="6">
    <source>
        <dbReference type="ARBA" id="ARBA00022670"/>
    </source>
</evidence>
<evidence type="ECO:0000256" key="13">
    <source>
        <dbReference type="ARBA" id="ARBA00022989"/>
    </source>
</evidence>
<evidence type="ECO:0000256" key="9">
    <source>
        <dbReference type="ARBA" id="ARBA00022741"/>
    </source>
</evidence>
<keyword evidence="6" id="KW-0645">Protease</keyword>
<dbReference type="GO" id="GO:0046872">
    <property type="term" value="F:metal ion binding"/>
    <property type="evidence" value="ECO:0007669"/>
    <property type="project" value="UniProtKB-KW"/>
</dbReference>
<keyword evidence="8" id="KW-0479">Metal-binding</keyword>
<keyword evidence="9 16" id="KW-0547">Nucleotide-binding</keyword>
<dbReference type="PANTHER" id="PTHR43655">
    <property type="entry name" value="ATP-DEPENDENT PROTEASE"/>
    <property type="match status" value="1"/>
</dbReference>
<dbReference type="PANTHER" id="PTHR43655:SF2">
    <property type="entry name" value="AFG3 LIKE MATRIX AAA PEPTIDASE SUBUNIT 2, ISOFORM A"/>
    <property type="match status" value="1"/>
</dbReference>
<evidence type="ECO:0000256" key="8">
    <source>
        <dbReference type="ARBA" id="ARBA00022723"/>
    </source>
</evidence>
<reference evidence="20" key="1">
    <citation type="submission" date="2021-01" db="EMBL/GenBank/DDBJ databases">
        <authorList>
            <person name="Corre E."/>
            <person name="Pelletier E."/>
            <person name="Niang G."/>
            <person name="Scheremetjew M."/>
            <person name="Finn R."/>
            <person name="Kale V."/>
            <person name="Holt S."/>
            <person name="Cochrane G."/>
            <person name="Meng A."/>
            <person name="Brown T."/>
            <person name="Cohen L."/>
        </authorList>
    </citation>
    <scope>NUCLEOTIDE SEQUENCE</scope>
    <source>
        <strain evidence="20">UTEX LB 2760</strain>
    </source>
</reference>
<keyword evidence="15" id="KW-0472">Membrane</keyword>
<evidence type="ECO:0000256" key="15">
    <source>
        <dbReference type="ARBA" id="ARBA00023136"/>
    </source>
</evidence>
<evidence type="ECO:0000256" key="16">
    <source>
        <dbReference type="RuleBase" id="RU003651"/>
    </source>
</evidence>
<dbReference type="GO" id="GO:0005524">
    <property type="term" value="F:ATP binding"/>
    <property type="evidence" value="ECO:0007669"/>
    <property type="project" value="UniProtKB-KW"/>
</dbReference>
<dbReference type="FunFam" id="1.20.58.760:FF:000003">
    <property type="entry name" value="AFG3-like AAA ATPase 2"/>
    <property type="match status" value="1"/>
</dbReference>
<evidence type="ECO:0000313" key="20">
    <source>
        <dbReference type="EMBL" id="CAD8390989.1"/>
    </source>
</evidence>